<comment type="subcellular location">
    <subcellularLocation>
        <location evidence="1">Nucleus</location>
        <location evidence="1">Nucleolus</location>
    </subcellularLocation>
</comment>
<evidence type="ECO:0000313" key="7">
    <source>
        <dbReference type="Proteomes" id="UP000001357"/>
    </source>
</evidence>
<reference evidence="6 7" key="1">
    <citation type="journal article" date="2008" name="Nature">
        <title>The genome of the choanoflagellate Monosiga brevicollis and the origin of metazoans.</title>
        <authorList>
            <consortium name="JGI Sequencing"/>
            <person name="King N."/>
            <person name="Westbrook M.J."/>
            <person name="Young S.L."/>
            <person name="Kuo A."/>
            <person name="Abedin M."/>
            <person name="Chapman J."/>
            <person name="Fairclough S."/>
            <person name="Hellsten U."/>
            <person name="Isogai Y."/>
            <person name="Letunic I."/>
            <person name="Marr M."/>
            <person name="Pincus D."/>
            <person name="Putnam N."/>
            <person name="Rokas A."/>
            <person name="Wright K.J."/>
            <person name="Zuzow R."/>
            <person name="Dirks W."/>
            <person name="Good M."/>
            <person name="Goodstein D."/>
            <person name="Lemons D."/>
            <person name="Li W."/>
            <person name="Lyons J.B."/>
            <person name="Morris A."/>
            <person name="Nichols S."/>
            <person name="Richter D.J."/>
            <person name="Salamov A."/>
            <person name="Bork P."/>
            <person name="Lim W.A."/>
            <person name="Manning G."/>
            <person name="Miller W.T."/>
            <person name="McGinnis W."/>
            <person name="Shapiro H."/>
            <person name="Tjian R."/>
            <person name="Grigoriev I.V."/>
            <person name="Rokhsar D."/>
        </authorList>
    </citation>
    <scope>NUCLEOTIDE SEQUENCE [LARGE SCALE GENOMIC DNA]</scope>
    <source>
        <strain evidence="7">MX1 / ATCC 50154</strain>
    </source>
</reference>
<dbReference type="OMA" id="MELTEGP"/>
<feature type="compositionally biased region" description="Basic and acidic residues" evidence="5">
    <location>
        <begin position="18"/>
        <end position="28"/>
    </location>
</feature>
<feature type="compositionally biased region" description="Gly residues" evidence="5">
    <location>
        <begin position="196"/>
        <end position="213"/>
    </location>
</feature>
<feature type="region of interest" description="Disordered" evidence="5">
    <location>
        <begin position="1"/>
        <end position="32"/>
    </location>
</feature>
<evidence type="ECO:0000256" key="3">
    <source>
        <dbReference type="ARBA" id="ARBA00023054"/>
    </source>
</evidence>
<evidence type="ECO:0000256" key="4">
    <source>
        <dbReference type="ARBA" id="ARBA00023242"/>
    </source>
</evidence>
<dbReference type="STRING" id="81824.A9UX23"/>
<organism evidence="6 7">
    <name type="scientific">Monosiga brevicollis</name>
    <name type="common">Choanoflagellate</name>
    <dbReference type="NCBI Taxonomy" id="81824"/>
    <lineage>
        <taxon>Eukaryota</taxon>
        <taxon>Choanoflagellata</taxon>
        <taxon>Craspedida</taxon>
        <taxon>Salpingoecidae</taxon>
        <taxon>Monosiga</taxon>
    </lineage>
</organism>
<dbReference type="FunCoup" id="A9UX23">
    <property type="interactions" value="259"/>
</dbReference>
<dbReference type="RefSeq" id="XP_001745085.1">
    <property type="nucleotide sequence ID" value="XM_001745033.1"/>
</dbReference>
<dbReference type="AlphaFoldDB" id="A9UX23"/>
<dbReference type="EMBL" id="CH991548">
    <property type="protein sequence ID" value="EDQ90318.1"/>
    <property type="molecule type" value="Genomic_DNA"/>
</dbReference>
<dbReference type="GO" id="GO:0005730">
    <property type="term" value="C:nucleolus"/>
    <property type="evidence" value="ECO:0000318"/>
    <property type="project" value="GO_Central"/>
</dbReference>
<accession>A9UX23</accession>
<feature type="compositionally biased region" description="Basic residues" evidence="5">
    <location>
        <begin position="214"/>
        <end position="239"/>
    </location>
</feature>
<name>A9UX23_MONBE</name>
<dbReference type="InterPro" id="IPR019186">
    <property type="entry name" value="Nucleolar_protein_12"/>
</dbReference>
<evidence type="ECO:0000256" key="5">
    <source>
        <dbReference type="SAM" id="MobiDB-lite"/>
    </source>
</evidence>
<proteinExistence type="inferred from homology"/>
<evidence type="ECO:0000256" key="2">
    <source>
        <dbReference type="ARBA" id="ARBA00007175"/>
    </source>
</evidence>
<evidence type="ECO:0000313" key="6">
    <source>
        <dbReference type="EMBL" id="EDQ90318.1"/>
    </source>
</evidence>
<keyword evidence="3" id="KW-0175">Coiled coil</keyword>
<keyword evidence="7" id="KW-1185">Reference proteome</keyword>
<comment type="similarity">
    <text evidence="2">Belongs to the RRP17 family.</text>
</comment>
<dbReference type="PANTHER" id="PTHR14577">
    <property type="entry name" value="NUCLEOLAR PROTEIN 12"/>
    <property type="match status" value="1"/>
</dbReference>
<dbReference type="Proteomes" id="UP000001357">
    <property type="component" value="Unassembled WGS sequence"/>
</dbReference>
<dbReference type="GO" id="GO:0019843">
    <property type="term" value="F:rRNA binding"/>
    <property type="evidence" value="ECO:0000318"/>
    <property type="project" value="GO_Central"/>
</dbReference>
<gene>
    <name evidence="6" type="ORF">MONBRDRAFT_24647</name>
</gene>
<evidence type="ECO:0000256" key="1">
    <source>
        <dbReference type="ARBA" id="ARBA00004604"/>
    </source>
</evidence>
<dbReference type="GeneID" id="5890179"/>
<feature type="compositionally biased region" description="Basic and acidic residues" evidence="5">
    <location>
        <begin position="67"/>
        <end position="98"/>
    </location>
</feature>
<protein>
    <recommendedName>
        <fullName evidence="8">Nucleolar protein 12</fullName>
    </recommendedName>
</protein>
<feature type="region of interest" description="Disordered" evidence="5">
    <location>
        <begin position="65"/>
        <end position="239"/>
    </location>
</feature>
<keyword evidence="4" id="KW-0539">Nucleus</keyword>
<dbReference type="PANTHER" id="PTHR14577:SF0">
    <property type="entry name" value="NUCLEOLAR PROTEIN 12"/>
    <property type="match status" value="1"/>
</dbReference>
<dbReference type="InParanoid" id="A9UX23"/>
<evidence type="ECO:0008006" key="8">
    <source>
        <dbReference type="Google" id="ProtNLM"/>
    </source>
</evidence>
<dbReference type="KEGG" id="mbr:MONBRDRAFT_24647"/>
<dbReference type="Pfam" id="PF09805">
    <property type="entry name" value="Nop25"/>
    <property type="match status" value="1"/>
</dbReference>
<sequence length="239" mass="25893">MSDWNSDDEGRGGGGRVPTHEAPTDEANRAALRHRKRINRSNKLVVNFDSESRREFITGFHKRKLERKQAAKDEAEKLVQEARRQARQEKRAQREKRLQKLPQLPAILTESAPVAGDSETSRFDTAESKVTVQVTPLELADGPPAGEDLEAEAPKPAGRASSGGKRGKASAEQEKAKKAKFAKAQKLVDRNKSKQAGGGRRGRGGSGRGGGRGRGSRGGRGRGGRGGGRGRGRSMKHFD</sequence>